<feature type="domain" description="GST C-terminal" evidence="2">
    <location>
        <begin position="87"/>
        <end position="211"/>
    </location>
</feature>
<dbReference type="GO" id="GO:0005634">
    <property type="term" value="C:nucleus"/>
    <property type="evidence" value="ECO:0007669"/>
    <property type="project" value="TreeGrafter"/>
</dbReference>
<dbReference type="InterPro" id="IPR004046">
    <property type="entry name" value="GST_C"/>
</dbReference>
<proteinExistence type="inferred from homology"/>
<gene>
    <name evidence="3" type="ORF">LANO_0F00144G</name>
</gene>
<dbReference type="Pfam" id="PF02798">
    <property type="entry name" value="GST_N"/>
    <property type="match status" value="1"/>
</dbReference>
<dbReference type="GO" id="GO:0005737">
    <property type="term" value="C:cytoplasm"/>
    <property type="evidence" value="ECO:0007669"/>
    <property type="project" value="TreeGrafter"/>
</dbReference>
<keyword evidence="4" id="KW-1185">Reference proteome</keyword>
<dbReference type="PANTHER" id="PTHR43986:SF1">
    <property type="entry name" value="ELONGATION FACTOR 1-GAMMA"/>
    <property type="match status" value="1"/>
</dbReference>
<dbReference type="InterPro" id="IPR036249">
    <property type="entry name" value="Thioredoxin-like_sf"/>
</dbReference>
<dbReference type="EMBL" id="LT598452">
    <property type="protein sequence ID" value="SCU98905.1"/>
    <property type="molecule type" value="Genomic_DNA"/>
</dbReference>
<dbReference type="PANTHER" id="PTHR43986">
    <property type="entry name" value="ELONGATION FACTOR 1-GAMMA"/>
    <property type="match status" value="1"/>
</dbReference>
<dbReference type="OrthoDB" id="249703at2759"/>
<evidence type="ECO:0000313" key="4">
    <source>
        <dbReference type="Proteomes" id="UP000189911"/>
    </source>
</evidence>
<dbReference type="PROSITE" id="PS50405">
    <property type="entry name" value="GST_CTER"/>
    <property type="match status" value="1"/>
</dbReference>
<dbReference type="Gene3D" id="1.20.1050.10">
    <property type="match status" value="1"/>
</dbReference>
<reference evidence="4" key="1">
    <citation type="submission" date="2016-03" db="EMBL/GenBank/DDBJ databases">
        <authorList>
            <person name="Devillers Hugo."/>
        </authorList>
    </citation>
    <scope>NUCLEOTIDE SEQUENCE [LARGE SCALE GENOMIC DNA]</scope>
</reference>
<name>A0A1G4K538_9SACH</name>
<dbReference type="InterPro" id="IPR010987">
    <property type="entry name" value="Glutathione-S-Trfase_C-like"/>
</dbReference>
<dbReference type="Proteomes" id="UP000189911">
    <property type="component" value="Chromosome F"/>
</dbReference>
<protein>
    <submittedName>
        <fullName evidence="3">LANO_0F00144g1_1</fullName>
    </submittedName>
</protein>
<evidence type="ECO:0000256" key="1">
    <source>
        <dbReference type="RuleBase" id="RU003494"/>
    </source>
</evidence>
<organism evidence="3 4">
    <name type="scientific">Lachancea nothofagi CBS 11611</name>
    <dbReference type="NCBI Taxonomy" id="1266666"/>
    <lineage>
        <taxon>Eukaryota</taxon>
        <taxon>Fungi</taxon>
        <taxon>Dikarya</taxon>
        <taxon>Ascomycota</taxon>
        <taxon>Saccharomycotina</taxon>
        <taxon>Saccharomycetes</taxon>
        <taxon>Saccharomycetales</taxon>
        <taxon>Saccharomycetaceae</taxon>
        <taxon>Lachancea</taxon>
    </lineage>
</organism>
<dbReference type="SUPFAM" id="SSF52833">
    <property type="entry name" value="Thioredoxin-like"/>
    <property type="match status" value="1"/>
</dbReference>
<dbReference type="AlphaFoldDB" id="A0A1G4K538"/>
<dbReference type="Pfam" id="PF00043">
    <property type="entry name" value="GST_C"/>
    <property type="match status" value="1"/>
</dbReference>
<comment type="similarity">
    <text evidence="1">Belongs to the GST superfamily.</text>
</comment>
<dbReference type="InterPro" id="IPR036282">
    <property type="entry name" value="Glutathione-S-Trfase_C_sf"/>
</dbReference>
<accession>A0A1G4K538</accession>
<dbReference type="FunFam" id="3.40.30.10:FF:000142">
    <property type="entry name" value="Elongation factor 1 gamma"/>
    <property type="match status" value="1"/>
</dbReference>
<dbReference type="SFLD" id="SFLDS00019">
    <property type="entry name" value="Glutathione_Transferase_(cytos"/>
    <property type="match status" value="1"/>
</dbReference>
<dbReference type="Gene3D" id="3.40.30.10">
    <property type="entry name" value="Glutaredoxin"/>
    <property type="match status" value="1"/>
</dbReference>
<sequence length="217" mass="24164">MTVETLYATKHARGMLPRGLIEWLKIDIEPVDPNEKYDEFKTHFPLGKSPAFLGSNGFELTEVLAILSYLVNLKGDVELEKTLYGSALEERSQVIRILSFVNQEIALSFIALISAVKTSASQEVYDEKLAQLLGCFAFLEQRLTQQEFLVNDHITIADLYAAAVCGLLFKSVLGKDRTAGFSLLEKWLPKVLQHPALMGRLDTSESLEKTVSLPSAN</sequence>
<evidence type="ECO:0000259" key="2">
    <source>
        <dbReference type="PROSITE" id="PS50405"/>
    </source>
</evidence>
<evidence type="ECO:0000313" key="3">
    <source>
        <dbReference type="EMBL" id="SCU98905.1"/>
    </source>
</evidence>
<dbReference type="GO" id="GO:0006414">
    <property type="term" value="P:translational elongation"/>
    <property type="evidence" value="ECO:0007669"/>
    <property type="project" value="TreeGrafter"/>
</dbReference>
<dbReference type="SUPFAM" id="SSF47616">
    <property type="entry name" value="GST C-terminal domain-like"/>
    <property type="match status" value="1"/>
</dbReference>
<dbReference type="InterPro" id="IPR040079">
    <property type="entry name" value="Glutathione_S-Trfase"/>
</dbReference>
<dbReference type="InterPro" id="IPR050802">
    <property type="entry name" value="EF-GSTs"/>
</dbReference>
<dbReference type="InterPro" id="IPR004045">
    <property type="entry name" value="Glutathione_S-Trfase_N"/>
</dbReference>